<keyword evidence="8" id="KW-0408">Iron</keyword>
<dbReference type="EMBL" id="UINC01007185">
    <property type="protein sequence ID" value="SVA31894.1"/>
    <property type="molecule type" value="Genomic_DNA"/>
</dbReference>
<dbReference type="GO" id="GO:0046872">
    <property type="term" value="F:metal ion binding"/>
    <property type="evidence" value="ECO:0007669"/>
    <property type="project" value="UniProtKB-KW"/>
</dbReference>
<evidence type="ECO:0000256" key="6">
    <source>
        <dbReference type="ARBA" id="ARBA00022827"/>
    </source>
</evidence>
<evidence type="ECO:0000256" key="1">
    <source>
        <dbReference type="ARBA" id="ARBA00006422"/>
    </source>
</evidence>
<dbReference type="AlphaFoldDB" id="A0A381UVA2"/>
<dbReference type="PROSITE" id="PS51384">
    <property type="entry name" value="FAD_FR"/>
    <property type="match status" value="1"/>
</dbReference>
<keyword evidence="6" id="KW-0274">FAD</keyword>
<dbReference type="PANTHER" id="PTHR43513">
    <property type="entry name" value="DIHYDROOROTATE DEHYDROGENASE B (NAD(+)), ELECTRON TRANSFER SUBUNIT"/>
    <property type="match status" value="1"/>
</dbReference>
<dbReference type="SUPFAM" id="SSF63380">
    <property type="entry name" value="Riboflavin synthase domain-like"/>
    <property type="match status" value="1"/>
</dbReference>
<dbReference type="InterPro" id="IPR019480">
    <property type="entry name" value="Dihydroorotate_DH_Fe-S-bd"/>
</dbReference>
<evidence type="ECO:0000256" key="10">
    <source>
        <dbReference type="ARBA" id="ARBA00034078"/>
    </source>
</evidence>
<evidence type="ECO:0000256" key="3">
    <source>
        <dbReference type="ARBA" id="ARBA00022630"/>
    </source>
</evidence>
<evidence type="ECO:0000256" key="4">
    <source>
        <dbReference type="ARBA" id="ARBA00022714"/>
    </source>
</evidence>
<dbReference type="Pfam" id="PF10418">
    <property type="entry name" value="DHODB_Fe-S_bind"/>
    <property type="match status" value="1"/>
</dbReference>
<keyword evidence="3" id="KW-0285">Flavoprotein</keyword>
<dbReference type="PANTHER" id="PTHR43513:SF3">
    <property type="entry name" value="DIHYDROOROTATE DEHYDROGENASE B (NAD(+)), ELECTRON TRANSFER SUBUNIT-RELATED"/>
    <property type="match status" value="1"/>
</dbReference>
<dbReference type="GO" id="GO:0050660">
    <property type="term" value="F:flavin adenine dinucleotide binding"/>
    <property type="evidence" value="ECO:0007669"/>
    <property type="project" value="InterPro"/>
</dbReference>
<evidence type="ECO:0000256" key="9">
    <source>
        <dbReference type="ARBA" id="ARBA00023014"/>
    </source>
</evidence>
<protein>
    <recommendedName>
        <fullName evidence="11">FAD-binding FR-type domain-containing protein</fullName>
    </recommendedName>
</protein>
<keyword evidence="4" id="KW-0001">2Fe-2S</keyword>
<dbReference type="Gene3D" id="3.40.50.80">
    <property type="entry name" value="Nucleotide-binding domain of ferredoxin-NADP reductase (FNR) module"/>
    <property type="match status" value="1"/>
</dbReference>
<dbReference type="InterPro" id="IPR039261">
    <property type="entry name" value="FNR_nucleotide-bd"/>
</dbReference>
<reference evidence="12" key="1">
    <citation type="submission" date="2018-05" db="EMBL/GenBank/DDBJ databases">
        <authorList>
            <person name="Lanie J.A."/>
            <person name="Ng W.-L."/>
            <person name="Kazmierczak K.M."/>
            <person name="Andrzejewski T.M."/>
            <person name="Davidsen T.M."/>
            <person name="Wayne K.J."/>
            <person name="Tettelin H."/>
            <person name="Glass J.I."/>
            <person name="Rusch D."/>
            <person name="Podicherti R."/>
            <person name="Tsui H.-C.T."/>
            <person name="Winkler M.E."/>
        </authorList>
    </citation>
    <scope>NUCLEOTIDE SEQUENCE</scope>
</reference>
<evidence type="ECO:0000256" key="5">
    <source>
        <dbReference type="ARBA" id="ARBA00022723"/>
    </source>
</evidence>
<dbReference type="InterPro" id="IPR012165">
    <property type="entry name" value="Cyt_c3_hydrogenase_gsu"/>
</dbReference>
<name>A0A381UVA2_9ZZZZ</name>
<comment type="similarity">
    <text evidence="1">Belongs to the PyrK family.</text>
</comment>
<evidence type="ECO:0000259" key="11">
    <source>
        <dbReference type="PROSITE" id="PS51384"/>
    </source>
</evidence>
<dbReference type="InterPro" id="IPR017927">
    <property type="entry name" value="FAD-bd_FR_type"/>
</dbReference>
<dbReference type="GO" id="GO:0016491">
    <property type="term" value="F:oxidoreductase activity"/>
    <property type="evidence" value="ECO:0007669"/>
    <property type="project" value="InterPro"/>
</dbReference>
<dbReference type="InterPro" id="IPR017938">
    <property type="entry name" value="Riboflavin_synthase-like_b-brl"/>
</dbReference>
<organism evidence="12">
    <name type="scientific">marine metagenome</name>
    <dbReference type="NCBI Taxonomy" id="408172"/>
    <lineage>
        <taxon>unclassified sequences</taxon>
        <taxon>metagenomes</taxon>
        <taxon>ecological metagenomes</taxon>
    </lineage>
</organism>
<dbReference type="InterPro" id="IPR037117">
    <property type="entry name" value="Dihydroorotate_DH_ele_sf"/>
</dbReference>
<evidence type="ECO:0000256" key="2">
    <source>
        <dbReference type="ARBA" id="ARBA00022448"/>
    </source>
</evidence>
<keyword evidence="5" id="KW-0479">Metal-binding</keyword>
<keyword evidence="9" id="KW-0411">Iron-sulfur</keyword>
<gene>
    <name evidence="12" type="ORF">METZ01_LOCUS84748</name>
</gene>
<dbReference type="SUPFAM" id="SSF52343">
    <property type="entry name" value="Ferredoxin reductase-like, C-terminal NADP-linked domain"/>
    <property type="match status" value="1"/>
</dbReference>
<dbReference type="Gene3D" id="2.10.240.10">
    <property type="entry name" value="Dihydroorotate dehydrogenase, electron transfer subunit"/>
    <property type="match status" value="1"/>
</dbReference>
<comment type="cofactor">
    <cofactor evidence="10">
        <name>[2Fe-2S] cluster</name>
        <dbReference type="ChEBI" id="CHEBI:190135"/>
    </cofactor>
</comment>
<dbReference type="PIRSF" id="PIRSF006816">
    <property type="entry name" value="Cyc3_hyd_g"/>
    <property type="match status" value="1"/>
</dbReference>
<dbReference type="GO" id="GO:0006221">
    <property type="term" value="P:pyrimidine nucleotide biosynthetic process"/>
    <property type="evidence" value="ECO:0007669"/>
    <property type="project" value="InterPro"/>
</dbReference>
<evidence type="ECO:0000313" key="12">
    <source>
        <dbReference type="EMBL" id="SVA31894.1"/>
    </source>
</evidence>
<accession>A0A381UVA2</accession>
<keyword evidence="2" id="KW-0813">Transport</keyword>
<evidence type="ECO:0000256" key="8">
    <source>
        <dbReference type="ARBA" id="ARBA00023004"/>
    </source>
</evidence>
<dbReference type="Gene3D" id="2.40.30.10">
    <property type="entry name" value="Translation factors"/>
    <property type="match status" value="1"/>
</dbReference>
<proteinExistence type="inferred from homology"/>
<feature type="domain" description="FAD-binding FR-type" evidence="11">
    <location>
        <begin position="1"/>
        <end position="80"/>
    </location>
</feature>
<keyword evidence="7" id="KW-0249">Electron transport</keyword>
<dbReference type="InterPro" id="IPR050353">
    <property type="entry name" value="PyrK_electron_transfer"/>
</dbReference>
<evidence type="ECO:0000256" key="7">
    <source>
        <dbReference type="ARBA" id="ARBA00022982"/>
    </source>
</evidence>
<dbReference type="GO" id="GO:0051537">
    <property type="term" value="F:2 iron, 2 sulfur cluster binding"/>
    <property type="evidence" value="ECO:0007669"/>
    <property type="project" value="UniProtKB-KW"/>
</dbReference>
<sequence length="242" mass="26835">MTFSAEKICNEDPFPGQFLNICVDNTWEHPLRRPMSIADVNNDKLSIIYKIFGEGSTMLSEFSKGSSVDLLGPLGNSYKETEGTTPILIGGGVGLAPIIWFNKVLQTNGIEHKIVIGARSAKEHFLSHDPKRNIYLTTDDGSAGEHGTVMPTVKKICNRVERPKLFACGPEPMLKAVHLFVKEFDFPCELSVESYMGCATGICQGCVIERAFNGIKKHSYHERYSLVCLDGPVYRAKEIIFS</sequence>